<keyword evidence="1" id="KW-0472">Membrane</keyword>
<organism evidence="2 3">
    <name type="scientific">Paraherbaspirillum soli</name>
    <dbReference type="NCBI Taxonomy" id="631222"/>
    <lineage>
        <taxon>Bacteria</taxon>
        <taxon>Pseudomonadati</taxon>
        <taxon>Pseudomonadota</taxon>
        <taxon>Betaproteobacteria</taxon>
        <taxon>Burkholderiales</taxon>
        <taxon>Oxalobacteraceae</taxon>
        <taxon>Paraherbaspirillum</taxon>
    </lineage>
</organism>
<accession>A0ABW0M7V0</accession>
<evidence type="ECO:0000313" key="2">
    <source>
        <dbReference type="EMBL" id="MFC5474269.1"/>
    </source>
</evidence>
<gene>
    <name evidence="2" type="ORF">ACFPM8_09890</name>
</gene>
<sequence length="94" mass="10752">MLYAITGLFVAVWYFRSARSAEKNRLFWMLIGFFLVAFASVGCVLVLNTYAISAMLSQRPFLLAWVFQIIIFGVSVGVAFFVRRKFLKPKSSQQ</sequence>
<keyword evidence="1" id="KW-0812">Transmembrane</keyword>
<comment type="caution">
    <text evidence="2">The sequence shown here is derived from an EMBL/GenBank/DDBJ whole genome shotgun (WGS) entry which is preliminary data.</text>
</comment>
<evidence type="ECO:0000313" key="3">
    <source>
        <dbReference type="Proteomes" id="UP001596045"/>
    </source>
</evidence>
<reference evidence="3" key="1">
    <citation type="journal article" date="2019" name="Int. J. Syst. Evol. Microbiol.">
        <title>The Global Catalogue of Microorganisms (GCM) 10K type strain sequencing project: providing services to taxonomists for standard genome sequencing and annotation.</title>
        <authorList>
            <consortium name="The Broad Institute Genomics Platform"/>
            <consortium name="The Broad Institute Genome Sequencing Center for Infectious Disease"/>
            <person name="Wu L."/>
            <person name="Ma J."/>
        </authorList>
    </citation>
    <scope>NUCLEOTIDE SEQUENCE [LARGE SCALE GENOMIC DNA]</scope>
    <source>
        <strain evidence="3">JCM 17066</strain>
    </source>
</reference>
<dbReference type="Proteomes" id="UP001596045">
    <property type="component" value="Unassembled WGS sequence"/>
</dbReference>
<proteinExistence type="predicted"/>
<name>A0ABW0M7V0_9BURK</name>
<feature type="transmembrane region" description="Helical" evidence="1">
    <location>
        <begin position="62"/>
        <end position="82"/>
    </location>
</feature>
<protein>
    <submittedName>
        <fullName evidence="2">Uncharacterized protein</fullName>
    </submittedName>
</protein>
<dbReference type="EMBL" id="JBHSMT010000013">
    <property type="protein sequence ID" value="MFC5474269.1"/>
    <property type="molecule type" value="Genomic_DNA"/>
</dbReference>
<feature type="transmembrane region" description="Helical" evidence="1">
    <location>
        <begin position="26"/>
        <end position="50"/>
    </location>
</feature>
<keyword evidence="1" id="KW-1133">Transmembrane helix</keyword>
<keyword evidence="3" id="KW-1185">Reference proteome</keyword>
<dbReference type="RefSeq" id="WP_378997341.1">
    <property type="nucleotide sequence ID" value="NZ_JBHSMT010000013.1"/>
</dbReference>
<evidence type="ECO:0000256" key="1">
    <source>
        <dbReference type="SAM" id="Phobius"/>
    </source>
</evidence>